<keyword evidence="2" id="KW-1185">Reference proteome</keyword>
<organism evidence="1 2">
    <name type="scientific">Massilia varians</name>
    <dbReference type="NCBI Taxonomy" id="457921"/>
    <lineage>
        <taxon>Bacteria</taxon>
        <taxon>Pseudomonadati</taxon>
        <taxon>Pseudomonadota</taxon>
        <taxon>Betaproteobacteria</taxon>
        <taxon>Burkholderiales</taxon>
        <taxon>Oxalobacteraceae</taxon>
        <taxon>Telluria group</taxon>
        <taxon>Massilia</taxon>
    </lineage>
</organism>
<dbReference type="Proteomes" id="UP001163336">
    <property type="component" value="Chromosome"/>
</dbReference>
<reference evidence="1" key="1">
    <citation type="submission" date="2022-11" db="EMBL/GenBank/DDBJ databases">
        <title>Isolation and characterization of PLA-degrading bacterium Massilia sp. from Antarctic soil.</title>
        <authorList>
            <person name="Sato K."/>
            <person name="Gomez-Fuentes C."/>
            <person name="Ahmad S.A."/>
            <person name="Zulkharnain A."/>
        </authorList>
    </citation>
    <scope>NUCLEOTIDE SEQUENCE</scope>
    <source>
        <strain evidence="1">N-3</strain>
    </source>
</reference>
<dbReference type="RefSeq" id="WP_281912427.1">
    <property type="nucleotide sequence ID" value="NZ_AP026966.1"/>
</dbReference>
<protein>
    <submittedName>
        <fullName evidence="1">Uncharacterized protein</fullName>
    </submittedName>
</protein>
<evidence type="ECO:0000313" key="2">
    <source>
        <dbReference type="Proteomes" id="UP001163336"/>
    </source>
</evidence>
<accession>A0ABM8C222</accession>
<gene>
    <name evidence="1" type="ORF">MasN3_07260</name>
</gene>
<sequence>MDKGRIAELIARFAWKDTIQEGGWQGFGWRQSVFAGVDHFHIQATPQPDFLTYGEHGLLVMAVTANTCLVTREYCDGRRADFAVATSIRGVADLLVAETNHKVGVAADAVLEKLSQRHMLTTMQVIGHV</sequence>
<name>A0ABM8C222_9BURK</name>
<evidence type="ECO:0000313" key="1">
    <source>
        <dbReference type="EMBL" id="BDT57232.1"/>
    </source>
</evidence>
<proteinExistence type="predicted"/>
<dbReference type="EMBL" id="AP026966">
    <property type="protein sequence ID" value="BDT57232.1"/>
    <property type="molecule type" value="Genomic_DNA"/>
</dbReference>